<proteinExistence type="predicted"/>
<gene>
    <name evidence="1" type="ORF">pdam_00023767</name>
</gene>
<dbReference type="EMBL" id="RCHS01003435">
    <property type="protein sequence ID" value="RMX41853.1"/>
    <property type="molecule type" value="Genomic_DNA"/>
</dbReference>
<sequence length="207" mass="23633">MSDFYNPISHKFLWILNLGGLGDCEPELLVSAICNLPKKSTANLVENPISNQKLIEAIEERSKYEDINSKTLWVVLKDLPREELKEKATWHRSCYQDTTHSGKIKRVKERFQREVRGPNEARRKTSESLQGLFTRSKTVPYDSNLCFFCEEKAKYQNPQHLMSTSSAGSSLDNVVKQSKDPKLLVKLSTALDSTDAHAIDIKYHKSC</sequence>
<evidence type="ECO:0000313" key="2">
    <source>
        <dbReference type="Proteomes" id="UP000275408"/>
    </source>
</evidence>
<dbReference type="Proteomes" id="UP000275408">
    <property type="component" value="Unassembled WGS sequence"/>
</dbReference>
<reference evidence="1 2" key="1">
    <citation type="journal article" date="2018" name="Sci. Rep.">
        <title>Comparative analysis of the Pocillopora damicornis genome highlights role of immune system in coral evolution.</title>
        <authorList>
            <person name="Cunning R."/>
            <person name="Bay R.A."/>
            <person name="Gillette P."/>
            <person name="Baker A.C."/>
            <person name="Traylor-Knowles N."/>
        </authorList>
    </citation>
    <scope>NUCLEOTIDE SEQUENCE [LARGE SCALE GENOMIC DNA]</scope>
    <source>
        <strain evidence="1">RSMAS</strain>
        <tissue evidence="1">Whole animal</tissue>
    </source>
</reference>
<accession>A0A3M6TK85</accession>
<dbReference type="PANTHER" id="PTHR47018">
    <property type="entry name" value="CXC DOMAIN-CONTAINING PROTEIN-RELATED"/>
    <property type="match status" value="1"/>
</dbReference>
<comment type="caution">
    <text evidence="1">The sequence shown here is derived from an EMBL/GenBank/DDBJ whole genome shotgun (WGS) entry which is preliminary data.</text>
</comment>
<dbReference type="AlphaFoldDB" id="A0A3M6TK85"/>
<evidence type="ECO:0000313" key="1">
    <source>
        <dbReference type="EMBL" id="RMX41853.1"/>
    </source>
</evidence>
<dbReference type="STRING" id="46731.A0A3M6TK85"/>
<name>A0A3M6TK85_POCDA</name>
<protein>
    <submittedName>
        <fullName evidence="1">Uncharacterized protein</fullName>
    </submittedName>
</protein>
<keyword evidence="2" id="KW-1185">Reference proteome</keyword>
<organism evidence="1 2">
    <name type="scientific">Pocillopora damicornis</name>
    <name type="common">Cauliflower coral</name>
    <name type="synonym">Millepora damicornis</name>
    <dbReference type="NCBI Taxonomy" id="46731"/>
    <lineage>
        <taxon>Eukaryota</taxon>
        <taxon>Metazoa</taxon>
        <taxon>Cnidaria</taxon>
        <taxon>Anthozoa</taxon>
        <taxon>Hexacorallia</taxon>
        <taxon>Scleractinia</taxon>
        <taxon>Astrocoeniina</taxon>
        <taxon>Pocilloporidae</taxon>
        <taxon>Pocillopora</taxon>
    </lineage>
</organism>
<dbReference type="PANTHER" id="PTHR47018:SF3">
    <property type="entry name" value="MYCBP-ASSOCIATED PROTEIN"/>
    <property type="match status" value="1"/>
</dbReference>